<feature type="non-terminal residue" evidence="1">
    <location>
        <position position="1"/>
    </location>
</feature>
<sequence length="181" mass="20227">RSNYFLQPYTLNVSGFTCAVFTSLRVVTLDTTIALPFRVLSSSSLWLVKTSIRTLRASRITNSSKSPSLCASPLVRAAPRQHSHLRLVCRLSKPTSTLRRPWLAARFRRIVRISSLIGKCFDCICNCSIKSGSNVSFTLREASNRGTRLGRSLHCRTTRIASNSTSLTVSFSELVALLTWW</sequence>
<dbReference type="AlphaFoldDB" id="W2HPW1"/>
<gene>
    <name evidence="1" type="ORF">L915_00120</name>
    <name evidence="2" type="ORF">L916_00113</name>
</gene>
<dbReference type="EMBL" id="KI683845">
    <property type="protein sequence ID" value="ETK97337.1"/>
    <property type="molecule type" value="Genomic_DNA"/>
</dbReference>
<dbReference type="EMBL" id="KI670307">
    <property type="protein sequence ID" value="ETL50682.1"/>
    <property type="molecule type" value="Genomic_DNA"/>
</dbReference>
<reference evidence="1" key="1">
    <citation type="submission" date="2013-11" db="EMBL/GenBank/DDBJ databases">
        <title>The Genome Sequence of Phytophthora parasitica CJ02B3.</title>
        <authorList>
            <consortium name="The Broad Institute Genomics Platform"/>
            <person name="Russ C."/>
            <person name="Tyler B."/>
            <person name="Panabieres F."/>
            <person name="Shan W."/>
            <person name="Tripathy S."/>
            <person name="Grunwald N."/>
            <person name="Machado M."/>
            <person name="Johnson C.S."/>
            <person name="Arredondo F."/>
            <person name="Hong C."/>
            <person name="Coffey M."/>
            <person name="Young S.K."/>
            <person name="Zeng Q."/>
            <person name="Gargeya S."/>
            <person name="Fitzgerald M."/>
            <person name="Abouelleil A."/>
            <person name="Alvarado L."/>
            <person name="Chapman S.B."/>
            <person name="Gainer-Dewar J."/>
            <person name="Goldberg J."/>
            <person name="Griggs A."/>
            <person name="Gujja S."/>
            <person name="Hansen M."/>
            <person name="Howarth C."/>
            <person name="Imamovic A."/>
            <person name="Ireland A."/>
            <person name="Larimer J."/>
            <person name="McCowan C."/>
            <person name="Murphy C."/>
            <person name="Pearson M."/>
            <person name="Poon T.W."/>
            <person name="Priest M."/>
            <person name="Roberts A."/>
            <person name="Saif S."/>
            <person name="Shea T."/>
            <person name="Sykes S."/>
            <person name="Wortman J."/>
            <person name="Nusbaum C."/>
            <person name="Birren B."/>
        </authorList>
    </citation>
    <scope>NUCLEOTIDE SEQUENCE [LARGE SCALE GENOMIC DNA]</scope>
    <source>
        <strain evidence="1">CJ02B3</strain>
    </source>
</reference>
<evidence type="ECO:0000313" key="1">
    <source>
        <dbReference type="EMBL" id="ETK97337.1"/>
    </source>
</evidence>
<accession>W2HPW1</accession>
<organism evidence="1">
    <name type="scientific">Phytophthora nicotianae</name>
    <name type="common">Potato buckeye rot agent</name>
    <name type="synonym">Phytophthora parasitica</name>
    <dbReference type="NCBI Taxonomy" id="4792"/>
    <lineage>
        <taxon>Eukaryota</taxon>
        <taxon>Sar</taxon>
        <taxon>Stramenopiles</taxon>
        <taxon>Oomycota</taxon>
        <taxon>Peronosporomycetes</taxon>
        <taxon>Peronosporales</taxon>
        <taxon>Peronosporaceae</taxon>
        <taxon>Phytophthora</taxon>
    </lineage>
</organism>
<dbReference type="Proteomes" id="UP000053864">
    <property type="component" value="Unassembled WGS sequence"/>
</dbReference>
<proteinExistence type="predicted"/>
<name>W2HPW1_PHYNI</name>
<evidence type="ECO:0000313" key="2">
    <source>
        <dbReference type="EMBL" id="ETL50682.1"/>
    </source>
</evidence>
<reference evidence="2 3" key="2">
    <citation type="submission" date="2013-11" db="EMBL/GenBank/DDBJ databases">
        <title>The Genome Sequence of Phytophthora parasitica CJ05E6.</title>
        <authorList>
            <consortium name="The Broad Institute Genomics Platform"/>
            <person name="Russ C."/>
            <person name="Tyler B."/>
            <person name="Panabieres F."/>
            <person name="Shan W."/>
            <person name="Tripathy S."/>
            <person name="Grunwald N."/>
            <person name="Machado M."/>
            <person name="Johnson C.S."/>
            <person name="Arredondo F."/>
            <person name="Hong C."/>
            <person name="Coffey M."/>
            <person name="Young S.K."/>
            <person name="Zeng Q."/>
            <person name="Gargeya S."/>
            <person name="Fitzgerald M."/>
            <person name="Abouelleil A."/>
            <person name="Alvarado L."/>
            <person name="Chapman S.B."/>
            <person name="Gainer-Dewar J."/>
            <person name="Goldberg J."/>
            <person name="Griggs A."/>
            <person name="Gujja S."/>
            <person name="Hansen M."/>
            <person name="Howarth C."/>
            <person name="Imamovic A."/>
            <person name="Ireland A."/>
            <person name="Larimer J."/>
            <person name="McCowan C."/>
            <person name="Murphy C."/>
            <person name="Pearson M."/>
            <person name="Poon T.W."/>
            <person name="Priest M."/>
            <person name="Roberts A."/>
            <person name="Saif S."/>
            <person name="Shea T."/>
            <person name="Sykes S."/>
            <person name="Wortman J."/>
            <person name="Nusbaum C."/>
            <person name="Birren B."/>
        </authorList>
    </citation>
    <scope>NUCLEOTIDE SEQUENCE [LARGE SCALE GENOMIC DNA]</scope>
    <source>
        <strain evidence="2 3">CJ05E6</strain>
    </source>
</reference>
<dbReference type="Proteomes" id="UP000053236">
    <property type="component" value="Unassembled WGS sequence"/>
</dbReference>
<evidence type="ECO:0000313" key="3">
    <source>
        <dbReference type="Proteomes" id="UP000053864"/>
    </source>
</evidence>
<protein>
    <submittedName>
        <fullName evidence="1">Uncharacterized protein</fullName>
    </submittedName>
</protein>